<comment type="subunit">
    <text evidence="9">Component of the mitochondrial contact site and cristae organizing system (MICOS) complex.</text>
</comment>
<keyword evidence="4" id="KW-0812">Transmembrane</keyword>
<evidence type="ECO:0000256" key="8">
    <source>
        <dbReference type="ARBA" id="ARBA00023136"/>
    </source>
</evidence>
<dbReference type="InterPro" id="IPR026769">
    <property type="entry name" value="Mic13"/>
</dbReference>
<keyword evidence="11" id="KW-1185">Reference proteome</keyword>
<dbReference type="Pfam" id="PF15884">
    <property type="entry name" value="QIL1"/>
    <property type="match status" value="1"/>
</dbReference>
<evidence type="ECO:0000256" key="1">
    <source>
        <dbReference type="ARBA" id="ARBA00004434"/>
    </source>
</evidence>
<comment type="subcellular location">
    <subcellularLocation>
        <location evidence="1 9">Mitochondrion inner membrane</location>
        <topology evidence="1 9">Single-pass membrane protein</topology>
    </subcellularLocation>
</comment>
<dbReference type="PANTHER" id="PTHR31816">
    <property type="entry name" value="MICOS COMPLEX SUBUNIT MIC13"/>
    <property type="match status" value="1"/>
</dbReference>
<sequence length="118" mass="12542">MAPRVWPLLRFLLKGGVAGGAVLLAAEQQLLGPGERSQAALHRAGELLPPAARRLRHYVSEHVGLRAPQLPALPAFDLCVRDSWNAGVEAAMSALSAAPAKAAALCQDGWDFARSRLK</sequence>
<dbReference type="PANTHER" id="PTHR31816:SF3">
    <property type="entry name" value="MICOS COMPLEX SUBUNIT MIC13"/>
    <property type="match status" value="1"/>
</dbReference>
<evidence type="ECO:0000256" key="5">
    <source>
        <dbReference type="ARBA" id="ARBA00022792"/>
    </source>
</evidence>
<keyword evidence="8" id="KW-0472">Membrane</keyword>
<keyword evidence="6" id="KW-1133">Transmembrane helix</keyword>
<evidence type="ECO:0000256" key="7">
    <source>
        <dbReference type="ARBA" id="ARBA00023128"/>
    </source>
</evidence>
<keyword evidence="7 9" id="KW-0496">Mitochondrion</keyword>
<dbReference type="RefSeq" id="XP_060038057.1">
    <property type="nucleotide sequence ID" value="XM_060182074.1"/>
</dbReference>
<evidence type="ECO:0000256" key="10">
    <source>
        <dbReference type="SAM" id="SignalP"/>
    </source>
</evidence>
<dbReference type="GeneID" id="103115197"/>
<gene>
    <name evidence="12" type="primary">MICOS13</name>
</gene>
<reference evidence="12" key="1">
    <citation type="submission" date="2025-08" db="UniProtKB">
        <authorList>
            <consortium name="RefSeq"/>
        </authorList>
    </citation>
    <scope>IDENTIFICATION</scope>
</reference>
<comment type="function">
    <text evidence="9">Component of the MICOS complex, a large protein complex of the mitochondrial inner membrane that plays crucial roles in the maintenance of crista junctions, inner membrane architecture, and formation of contact sites to the outer membrane.</text>
</comment>
<feature type="signal peptide" evidence="10">
    <location>
        <begin position="1"/>
        <end position="18"/>
    </location>
</feature>
<accession>A0ABM3WNA5</accession>
<evidence type="ECO:0000256" key="3">
    <source>
        <dbReference type="ARBA" id="ARBA00018172"/>
    </source>
</evidence>
<name>A0ABM3WNA5_ERIEU</name>
<organism evidence="11 12">
    <name type="scientific">Erinaceus europaeus</name>
    <name type="common">Western European hedgehog</name>
    <dbReference type="NCBI Taxonomy" id="9365"/>
    <lineage>
        <taxon>Eukaryota</taxon>
        <taxon>Metazoa</taxon>
        <taxon>Chordata</taxon>
        <taxon>Craniata</taxon>
        <taxon>Vertebrata</taxon>
        <taxon>Euteleostomi</taxon>
        <taxon>Mammalia</taxon>
        <taxon>Eutheria</taxon>
        <taxon>Laurasiatheria</taxon>
        <taxon>Eulipotyphla</taxon>
        <taxon>Erinaceidae</taxon>
        <taxon>Erinaceinae</taxon>
        <taxon>Erinaceus</taxon>
    </lineage>
</organism>
<evidence type="ECO:0000313" key="11">
    <source>
        <dbReference type="Proteomes" id="UP001652624"/>
    </source>
</evidence>
<evidence type="ECO:0000256" key="9">
    <source>
        <dbReference type="RuleBase" id="RU363009"/>
    </source>
</evidence>
<comment type="similarity">
    <text evidence="2 9">Belongs to the MICOS complex subunit Mic13 family.</text>
</comment>
<evidence type="ECO:0000256" key="4">
    <source>
        <dbReference type="ARBA" id="ARBA00022692"/>
    </source>
</evidence>
<keyword evidence="5 9" id="KW-0999">Mitochondrion inner membrane</keyword>
<dbReference type="Proteomes" id="UP001652624">
    <property type="component" value="Chromosome 23"/>
</dbReference>
<proteinExistence type="inferred from homology"/>
<feature type="chain" id="PRO_5046843704" description="MICOS complex subunit MIC13" evidence="10">
    <location>
        <begin position="19"/>
        <end position="118"/>
    </location>
</feature>
<evidence type="ECO:0000256" key="6">
    <source>
        <dbReference type="ARBA" id="ARBA00022989"/>
    </source>
</evidence>
<evidence type="ECO:0000313" key="12">
    <source>
        <dbReference type="RefSeq" id="XP_060038057.1"/>
    </source>
</evidence>
<evidence type="ECO:0000256" key="2">
    <source>
        <dbReference type="ARBA" id="ARBA00006771"/>
    </source>
</evidence>
<protein>
    <recommendedName>
        <fullName evidence="3 9">MICOS complex subunit MIC13</fullName>
    </recommendedName>
</protein>
<keyword evidence="10" id="KW-0732">Signal</keyword>